<dbReference type="InterPro" id="IPR050743">
    <property type="entry name" value="2-oxoacid_DH_E2_comp"/>
</dbReference>
<name>A0ABQ1JUZ8_9GAMM</name>
<gene>
    <name evidence="5" type="ORF">GCM10011352_00640</name>
</gene>
<protein>
    <recommendedName>
        <fullName evidence="4">2-oxoacid dehydrogenase acyltransferase catalytic domain-containing protein</fullName>
    </recommendedName>
</protein>
<evidence type="ECO:0000313" key="5">
    <source>
        <dbReference type="EMBL" id="GGB78893.1"/>
    </source>
</evidence>
<evidence type="ECO:0000256" key="1">
    <source>
        <dbReference type="ARBA" id="ARBA00001938"/>
    </source>
</evidence>
<feature type="domain" description="2-oxoacid dehydrogenase acyltransferase catalytic" evidence="4">
    <location>
        <begin position="12"/>
        <end position="230"/>
    </location>
</feature>
<evidence type="ECO:0000313" key="6">
    <source>
        <dbReference type="Proteomes" id="UP000629025"/>
    </source>
</evidence>
<dbReference type="PANTHER" id="PTHR43178">
    <property type="entry name" value="DIHYDROLIPOAMIDE ACETYLTRANSFERASE COMPONENT OF PYRUVATE DEHYDROGENASE COMPLEX"/>
    <property type="match status" value="1"/>
</dbReference>
<evidence type="ECO:0000256" key="3">
    <source>
        <dbReference type="ARBA" id="ARBA00023315"/>
    </source>
</evidence>
<accession>A0ABQ1JUZ8</accession>
<keyword evidence="2" id="KW-0808">Transferase</keyword>
<dbReference type="Pfam" id="PF00198">
    <property type="entry name" value="2-oxoacid_dh"/>
    <property type="match status" value="1"/>
</dbReference>
<dbReference type="InterPro" id="IPR023213">
    <property type="entry name" value="CAT-like_dom_sf"/>
</dbReference>
<dbReference type="Gene3D" id="3.30.559.10">
    <property type="entry name" value="Chloramphenicol acetyltransferase-like domain"/>
    <property type="match status" value="1"/>
</dbReference>
<keyword evidence="3" id="KW-0012">Acyltransferase</keyword>
<dbReference type="Proteomes" id="UP000629025">
    <property type="component" value="Unassembled WGS sequence"/>
</dbReference>
<dbReference type="PANTHER" id="PTHR43178:SF5">
    <property type="entry name" value="LIPOAMIDE ACYLTRANSFERASE COMPONENT OF BRANCHED-CHAIN ALPHA-KETO ACID DEHYDROGENASE COMPLEX, MITOCHONDRIAL"/>
    <property type="match status" value="1"/>
</dbReference>
<proteinExistence type="predicted"/>
<dbReference type="InterPro" id="IPR001078">
    <property type="entry name" value="2-oxoacid_DH_actylTfrase"/>
</dbReference>
<dbReference type="RefSeq" id="WP_188745122.1">
    <property type="nucleotide sequence ID" value="NZ_BMIJ01000001.1"/>
</dbReference>
<sequence length="231" mass="25112">MTAKPNLSPGPGKTIPLRGMRGMIADNMRRSLDEAAQLTHHAECDATELFATKERLASQGIKVSIEDLIAQAVVTTLANYPDLNGRVEGKEIRLYDEVHLSYAMALPGNLLAAPTLFNAGELSLMDRSNARRELAERAKTGKLTVPEMTGGTFTLSNLGLSRVQFFTPIVNLPQIAILGIGETRLRPWVMPDHSIEPRRIMGLSLSFDHRAVDGAPAAALLTELCTLIEKG</sequence>
<comment type="cofactor">
    <cofactor evidence="1">
        <name>(R)-lipoate</name>
        <dbReference type="ChEBI" id="CHEBI:83088"/>
    </cofactor>
</comment>
<comment type="caution">
    <text evidence="5">The sequence shown here is derived from an EMBL/GenBank/DDBJ whole genome shotgun (WGS) entry which is preliminary data.</text>
</comment>
<keyword evidence="6" id="KW-1185">Reference proteome</keyword>
<evidence type="ECO:0000259" key="4">
    <source>
        <dbReference type="Pfam" id="PF00198"/>
    </source>
</evidence>
<reference evidence="6" key="1">
    <citation type="journal article" date="2019" name="Int. J. Syst. Evol. Microbiol.">
        <title>The Global Catalogue of Microorganisms (GCM) 10K type strain sequencing project: providing services to taxonomists for standard genome sequencing and annotation.</title>
        <authorList>
            <consortium name="The Broad Institute Genomics Platform"/>
            <consortium name="The Broad Institute Genome Sequencing Center for Infectious Disease"/>
            <person name="Wu L."/>
            <person name="Ma J."/>
        </authorList>
    </citation>
    <scope>NUCLEOTIDE SEQUENCE [LARGE SCALE GENOMIC DNA]</scope>
    <source>
        <strain evidence="6">CGMCC 1.15341</strain>
    </source>
</reference>
<dbReference type="SUPFAM" id="SSF52777">
    <property type="entry name" value="CoA-dependent acyltransferases"/>
    <property type="match status" value="1"/>
</dbReference>
<dbReference type="EMBL" id="BMIJ01000001">
    <property type="protein sequence ID" value="GGB78893.1"/>
    <property type="molecule type" value="Genomic_DNA"/>
</dbReference>
<organism evidence="5 6">
    <name type="scientific">Marinobacterium zhoushanense</name>
    <dbReference type="NCBI Taxonomy" id="1679163"/>
    <lineage>
        <taxon>Bacteria</taxon>
        <taxon>Pseudomonadati</taxon>
        <taxon>Pseudomonadota</taxon>
        <taxon>Gammaproteobacteria</taxon>
        <taxon>Oceanospirillales</taxon>
        <taxon>Oceanospirillaceae</taxon>
        <taxon>Marinobacterium</taxon>
    </lineage>
</organism>
<evidence type="ECO:0000256" key="2">
    <source>
        <dbReference type="ARBA" id="ARBA00022679"/>
    </source>
</evidence>